<dbReference type="InterPro" id="IPR003838">
    <property type="entry name" value="ABC3_permease_C"/>
</dbReference>
<feature type="transmembrane region" description="Helical" evidence="6">
    <location>
        <begin position="310"/>
        <end position="332"/>
    </location>
</feature>
<evidence type="ECO:0000259" key="7">
    <source>
        <dbReference type="Pfam" id="PF02687"/>
    </source>
</evidence>
<proteinExistence type="predicted"/>
<evidence type="ECO:0000256" key="4">
    <source>
        <dbReference type="ARBA" id="ARBA00022989"/>
    </source>
</evidence>
<evidence type="ECO:0000313" key="8">
    <source>
        <dbReference type="EMBL" id="MDI6453258.1"/>
    </source>
</evidence>
<feature type="domain" description="ABC3 transporter permease C-terminal" evidence="7">
    <location>
        <begin position="264"/>
        <end position="383"/>
    </location>
</feature>
<dbReference type="AlphaFoldDB" id="A0AAW6UAN3"/>
<keyword evidence="3 6" id="KW-0812">Transmembrane</keyword>
<accession>A0AAW6UAN3</accession>
<feature type="transmembrane region" description="Helical" evidence="6">
    <location>
        <begin position="652"/>
        <end position="684"/>
    </location>
</feature>
<dbReference type="InterPro" id="IPR038766">
    <property type="entry name" value="Membrane_comp_ABC_pdt"/>
</dbReference>
<keyword evidence="4 6" id="KW-1133">Transmembrane helix</keyword>
<reference evidence="8" key="1">
    <citation type="submission" date="2023-05" db="EMBL/GenBank/DDBJ databases">
        <title>Mariniplasma microaerophilum sp. nov., a novel anaerobic mollicute isolated from terrestrial mud volcano, Taman Peninsula, Russia.</title>
        <authorList>
            <person name="Khomyakova M.A."/>
            <person name="Merkel A.Y."/>
            <person name="Slobodkin A.I."/>
        </authorList>
    </citation>
    <scope>NUCLEOTIDE SEQUENCE</scope>
    <source>
        <strain evidence="8">M4Ah</strain>
    </source>
</reference>
<dbReference type="EMBL" id="JASCXW010000022">
    <property type="protein sequence ID" value="MDI6453258.1"/>
    <property type="molecule type" value="Genomic_DNA"/>
</dbReference>
<dbReference type="Proteomes" id="UP001431532">
    <property type="component" value="Unassembled WGS sequence"/>
</dbReference>
<keyword evidence="2" id="KW-1003">Cell membrane</keyword>
<dbReference type="Pfam" id="PF02687">
    <property type="entry name" value="FtsX"/>
    <property type="match status" value="2"/>
</dbReference>
<feature type="transmembrane region" description="Helical" evidence="6">
    <location>
        <begin position="352"/>
        <end position="373"/>
    </location>
</feature>
<dbReference type="GO" id="GO:0005886">
    <property type="term" value="C:plasma membrane"/>
    <property type="evidence" value="ECO:0007669"/>
    <property type="project" value="UniProtKB-SubCell"/>
</dbReference>
<keyword evidence="5 6" id="KW-0472">Membrane</keyword>
<feature type="transmembrane region" description="Helical" evidence="6">
    <location>
        <begin position="750"/>
        <end position="773"/>
    </location>
</feature>
<dbReference type="RefSeq" id="WP_282839688.1">
    <property type="nucleotide sequence ID" value="NZ_JASCXW010000022.1"/>
</dbReference>
<organism evidence="8 9">
    <name type="scientific">Peloplasma aerotolerans</name>
    <dbReference type="NCBI Taxonomy" id="3044389"/>
    <lineage>
        <taxon>Bacteria</taxon>
        <taxon>Bacillati</taxon>
        <taxon>Mycoplasmatota</taxon>
        <taxon>Mollicutes</taxon>
        <taxon>Acholeplasmatales</taxon>
        <taxon>Acholeplasmataceae</taxon>
        <taxon>Peloplasma</taxon>
    </lineage>
</organism>
<protein>
    <submittedName>
        <fullName evidence="8">ABC transporter permease</fullName>
    </submittedName>
</protein>
<feature type="transmembrane region" description="Helical" evidence="6">
    <location>
        <begin position="20"/>
        <end position="40"/>
    </location>
</feature>
<evidence type="ECO:0000256" key="3">
    <source>
        <dbReference type="ARBA" id="ARBA00022692"/>
    </source>
</evidence>
<feature type="domain" description="ABC3 transporter permease C-terminal" evidence="7">
    <location>
        <begin position="662"/>
        <end position="781"/>
    </location>
</feature>
<dbReference type="PANTHER" id="PTHR30287:SF2">
    <property type="entry name" value="BLL1001 PROTEIN"/>
    <property type="match status" value="1"/>
</dbReference>
<sequence length="788" mass="89132">MRSVSIVAWSNIKRRKVQSILVILTMMVSIVLFSTSIGILQNQNDPFEQMFEKQQGSQVVLDFDQRHTDLDIFVSWWKSQDEIVDVITYPYMMISDSIVHNGSTKSMGSVMITERVNHDYQTDLLTFVEGAKKEYPGENEVFIPTGYAYNWNIELNDQLIISLNGVPVLFNVAGIVVDPQYSATLTSPSRIWVQDSTLKNYYTDVELHQSLVSIRFHDYSDYETLMTRYESDFGHPFFGFIYDYDFIAYMYTFVESIIAMIMLVFSIIILIISIIVIVFTITNGIRADLKQIGIYKTLGFSKKQTTQIYVFQYVVLLFFALPIGLFLSYSLIRLILKQLAQSVGLNSISPDYFLIGIVTSIVMLFLIVLSTILSSRMAINIKPIETIRYSVSEKVNKKTNISLAKLKHMNVSCMIAVKSILSNLKHSIFIFISVAVLSLVFTFSFNMYHSISKMNDNLSMWGFDASEVFVTTDSKSEAMDYETFISTFANHSQISAISLHGVMVDASIASQDDISSTTALGFVYGGVWDDIGLTNIKGSNPLNNDEVSISYLTAEKYKKSVGDQIVLYVAGIEKTMKITGIYQSLNAGGWGFRVKAESVIEIDPNYDLPRYLIKLNDNEDVNYFIDEFNALHGDIYTARSVKDSGEINVDQIVVMIGLVSVTLSLIFGVVSVIIIFNFMMMYIFDHHKEFGIYKAIGMDEKTLRDSLRIKIIFLSCLGVIMGIPLALHLTPVLLSLFINNMGLARFPFEVNIVFTLFVFPLAVLIQLFSVNIATKKLKSINLRELIVD</sequence>
<feature type="transmembrane region" description="Helical" evidence="6">
    <location>
        <begin position="428"/>
        <end position="448"/>
    </location>
</feature>
<comment type="subcellular location">
    <subcellularLocation>
        <location evidence="1">Cell membrane</location>
        <topology evidence="1">Multi-pass membrane protein</topology>
    </subcellularLocation>
</comment>
<name>A0AAW6UAN3_9MOLU</name>
<evidence type="ECO:0000256" key="2">
    <source>
        <dbReference type="ARBA" id="ARBA00022475"/>
    </source>
</evidence>
<dbReference type="PANTHER" id="PTHR30287">
    <property type="entry name" value="MEMBRANE COMPONENT OF PREDICTED ABC SUPERFAMILY METABOLITE UPTAKE TRANSPORTER"/>
    <property type="match status" value="1"/>
</dbReference>
<gene>
    <name evidence="8" type="ORF">QJ521_06760</name>
</gene>
<evidence type="ECO:0000256" key="5">
    <source>
        <dbReference type="ARBA" id="ARBA00023136"/>
    </source>
</evidence>
<evidence type="ECO:0000256" key="1">
    <source>
        <dbReference type="ARBA" id="ARBA00004651"/>
    </source>
</evidence>
<feature type="transmembrane region" description="Helical" evidence="6">
    <location>
        <begin position="711"/>
        <end position="738"/>
    </location>
</feature>
<feature type="transmembrane region" description="Helical" evidence="6">
    <location>
        <begin position="257"/>
        <end position="281"/>
    </location>
</feature>
<evidence type="ECO:0000256" key="6">
    <source>
        <dbReference type="SAM" id="Phobius"/>
    </source>
</evidence>
<evidence type="ECO:0000313" key="9">
    <source>
        <dbReference type="Proteomes" id="UP001431532"/>
    </source>
</evidence>
<comment type="caution">
    <text evidence="8">The sequence shown here is derived from an EMBL/GenBank/DDBJ whole genome shotgun (WGS) entry which is preliminary data.</text>
</comment>
<keyword evidence="9" id="KW-1185">Reference proteome</keyword>